<sequence length="201" mass="22057">MTLTSGRGRPAVTNQGEIERAAFRLFAKRGFEATTLTDIAEEVGIARRTLARYYPSKNDIPWGSFDRTIESFRATLAAMPPELPLWSAVHQGVVAFNTFPADASPSHRERMGLILHTPALQAHSVLRYAEWRAVIAAYVGTRTGQPDTALLPRLVAQVSLGLAIAAYEVWLAEPDGDLSTVLDESMSTLHDYFAGMVPSDR</sequence>
<dbReference type="Pfam" id="PF17754">
    <property type="entry name" value="TetR_C_14"/>
    <property type="match status" value="1"/>
</dbReference>
<dbReference type="InterPro" id="IPR050109">
    <property type="entry name" value="HTH-type_TetR-like_transc_reg"/>
</dbReference>
<dbReference type="PRINTS" id="PR00455">
    <property type="entry name" value="HTHTETR"/>
</dbReference>
<evidence type="ECO:0000313" key="7">
    <source>
        <dbReference type="Proteomes" id="UP001500571"/>
    </source>
</evidence>
<dbReference type="Pfam" id="PF00440">
    <property type="entry name" value="TetR_N"/>
    <property type="match status" value="1"/>
</dbReference>
<dbReference type="PANTHER" id="PTHR30055:SF238">
    <property type="entry name" value="MYCOFACTOCIN BIOSYNTHESIS TRANSCRIPTIONAL REGULATOR MFTR-RELATED"/>
    <property type="match status" value="1"/>
</dbReference>
<dbReference type="SUPFAM" id="SSF46689">
    <property type="entry name" value="Homeodomain-like"/>
    <property type="match status" value="1"/>
</dbReference>
<dbReference type="InterPro" id="IPR023851">
    <property type="entry name" value="Tscrpt_reg_TetR-type"/>
</dbReference>
<evidence type="ECO:0000256" key="1">
    <source>
        <dbReference type="ARBA" id="ARBA00023015"/>
    </source>
</evidence>
<dbReference type="PROSITE" id="PS50977">
    <property type="entry name" value="HTH_TETR_2"/>
    <property type="match status" value="1"/>
</dbReference>
<evidence type="ECO:0000256" key="2">
    <source>
        <dbReference type="ARBA" id="ARBA00023125"/>
    </source>
</evidence>
<dbReference type="NCBIfam" id="TIGR03968">
    <property type="entry name" value="mycofact_TetR"/>
    <property type="match status" value="1"/>
</dbReference>
<dbReference type="PANTHER" id="PTHR30055">
    <property type="entry name" value="HTH-TYPE TRANSCRIPTIONAL REGULATOR RUTR"/>
    <property type="match status" value="1"/>
</dbReference>
<protein>
    <submittedName>
        <fullName evidence="6">Mycofactocin system transcriptional regulator</fullName>
    </submittedName>
</protein>
<organism evidence="6 7">
    <name type="scientific">Nocardioides panacihumi</name>
    <dbReference type="NCBI Taxonomy" id="400774"/>
    <lineage>
        <taxon>Bacteria</taxon>
        <taxon>Bacillati</taxon>
        <taxon>Actinomycetota</taxon>
        <taxon>Actinomycetes</taxon>
        <taxon>Propionibacteriales</taxon>
        <taxon>Nocardioidaceae</taxon>
        <taxon>Nocardioides</taxon>
    </lineage>
</organism>
<keyword evidence="3" id="KW-0804">Transcription</keyword>
<evidence type="ECO:0000256" key="3">
    <source>
        <dbReference type="ARBA" id="ARBA00023163"/>
    </source>
</evidence>
<keyword evidence="1" id="KW-0805">Transcription regulation</keyword>
<dbReference type="Proteomes" id="UP001500571">
    <property type="component" value="Unassembled WGS sequence"/>
</dbReference>
<keyword evidence="7" id="KW-1185">Reference proteome</keyword>
<dbReference type="RefSeq" id="WP_344046934.1">
    <property type="nucleotide sequence ID" value="NZ_BAAAPB010000004.1"/>
</dbReference>
<dbReference type="EMBL" id="BAAAPB010000004">
    <property type="protein sequence ID" value="GAA1970777.1"/>
    <property type="molecule type" value="Genomic_DNA"/>
</dbReference>
<dbReference type="Gene3D" id="1.10.357.10">
    <property type="entry name" value="Tetracycline Repressor, domain 2"/>
    <property type="match status" value="1"/>
</dbReference>
<dbReference type="InterPro" id="IPR001647">
    <property type="entry name" value="HTH_TetR"/>
</dbReference>
<name>A0ABN2RKP1_9ACTN</name>
<evidence type="ECO:0000313" key="6">
    <source>
        <dbReference type="EMBL" id="GAA1970777.1"/>
    </source>
</evidence>
<proteinExistence type="predicted"/>
<dbReference type="InterPro" id="IPR041347">
    <property type="entry name" value="MftR_C"/>
</dbReference>
<dbReference type="InterPro" id="IPR009057">
    <property type="entry name" value="Homeodomain-like_sf"/>
</dbReference>
<evidence type="ECO:0000256" key="4">
    <source>
        <dbReference type="PROSITE-ProRule" id="PRU00335"/>
    </source>
</evidence>
<comment type="caution">
    <text evidence="6">The sequence shown here is derived from an EMBL/GenBank/DDBJ whole genome shotgun (WGS) entry which is preliminary data.</text>
</comment>
<reference evidence="6 7" key="1">
    <citation type="journal article" date="2019" name="Int. J. Syst. Evol. Microbiol.">
        <title>The Global Catalogue of Microorganisms (GCM) 10K type strain sequencing project: providing services to taxonomists for standard genome sequencing and annotation.</title>
        <authorList>
            <consortium name="The Broad Institute Genomics Platform"/>
            <consortium name="The Broad Institute Genome Sequencing Center for Infectious Disease"/>
            <person name="Wu L."/>
            <person name="Ma J."/>
        </authorList>
    </citation>
    <scope>NUCLEOTIDE SEQUENCE [LARGE SCALE GENOMIC DNA]</scope>
    <source>
        <strain evidence="6 7">JCM 15309</strain>
    </source>
</reference>
<keyword evidence="2 4" id="KW-0238">DNA-binding</keyword>
<dbReference type="Gene3D" id="1.10.10.60">
    <property type="entry name" value="Homeodomain-like"/>
    <property type="match status" value="1"/>
</dbReference>
<feature type="DNA-binding region" description="H-T-H motif" evidence="4">
    <location>
        <begin position="35"/>
        <end position="54"/>
    </location>
</feature>
<evidence type="ECO:0000259" key="5">
    <source>
        <dbReference type="PROSITE" id="PS50977"/>
    </source>
</evidence>
<gene>
    <name evidence="6" type="primary">mftR</name>
    <name evidence="6" type="ORF">GCM10009798_34430</name>
</gene>
<feature type="domain" description="HTH tetR-type" evidence="5">
    <location>
        <begin position="12"/>
        <end position="72"/>
    </location>
</feature>
<accession>A0ABN2RKP1</accession>